<reference evidence="2" key="1">
    <citation type="journal article" date="2020" name="Stud. Mycol.">
        <title>101 Dothideomycetes genomes: a test case for predicting lifestyles and emergence of pathogens.</title>
        <authorList>
            <person name="Haridas S."/>
            <person name="Albert R."/>
            <person name="Binder M."/>
            <person name="Bloem J."/>
            <person name="Labutti K."/>
            <person name="Salamov A."/>
            <person name="Andreopoulos B."/>
            <person name="Baker S."/>
            <person name="Barry K."/>
            <person name="Bills G."/>
            <person name="Bluhm B."/>
            <person name="Cannon C."/>
            <person name="Castanera R."/>
            <person name="Culley D."/>
            <person name="Daum C."/>
            <person name="Ezra D."/>
            <person name="Gonzalez J."/>
            <person name="Henrissat B."/>
            <person name="Kuo A."/>
            <person name="Liang C."/>
            <person name="Lipzen A."/>
            <person name="Lutzoni F."/>
            <person name="Magnuson J."/>
            <person name="Mondo S."/>
            <person name="Nolan M."/>
            <person name="Ohm R."/>
            <person name="Pangilinan J."/>
            <person name="Park H.-J."/>
            <person name="Ramirez L."/>
            <person name="Alfaro M."/>
            <person name="Sun H."/>
            <person name="Tritt A."/>
            <person name="Yoshinaga Y."/>
            <person name="Zwiers L.-H."/>
            <person name="Turgeon B."/>
            <person name="Goodwin S."/>
            <person name="Spatafora J."/>
            <person name="Crous P."/>
            <person name="Grigoriev I."/>
        </authorList>
    </citation>
    <scope>NUCLEOTIDE SEQUENCE</scope>
    <source>
        <strain evidence="2">CBS 107.79</strain>
    </source>
</reference>
<feature type="region of interest" description="Disordered" evidence="1">
    <location>
        <begin position="21"/>
        <end position="43"/>
    </location>
</feature>
<protein>
    <submittedName>
        <fullName evidence="2">Uncharacterized protein</fullName>
    </submittedName>
</protein>
<evidence type="ECO:0000256" key="1">
    <source>
        <dbReference type="SAM" id="MobiDB-lite"/>
    </source>
</evidence>
<organism evidence="2 3">
    <name type="scientific">Bimuria novae-zelandiae CBS 107.79</name>
    <dbReference type="NCBI Taxonomy" id="1447943"/>
    <lineage>
        <taxon>Eukaryota</taxon>
        <taxon>Fungi</taxon>
        <taxon>Dikarya</taxon>
        <taxon>Ascomycota</taxon>
        <taxon>Pezizomycotina</taxon>
        <taxon>Dothideomycetes</taxon>
        <taxon>Pleosporomycetidae</taxon>
        <taxon>Pleosporales</taxon>
        <taxon>Massarineae</taxon>
        <taxon>Didymosphaeriaceae</taxon>
        <taxon>Bimuria</taxon>
    </lineage>
</organism>
<dbReference type="EMBL" id="ML976661">
    <property type="protein sequence ID" value="KAF1978279.1"/>
    <property type="molecule type" value="Genomic_DNA"/>
</dbReference>
<accession>A0A6A5VP38</accession>
<proteinExistence type="predicted"/>
<gene>
    <name evidence="2" type="ORF">BU23DRAFT_596011</name>
</gene>
<keyword evidence="3" id="KW-1185">Reference proteome</keyword>
<dbReference type="AlphaFoldDB" id="A0A6A5VP38"/>
<evidence type="ECO:0000313" key="2">
    <source>
        <dbReference type="EMBL" id="KAF1978279.1"/>
    </source>
</evidence>
<dbReference type="Proteomes" id="UP000800036">
    <property type="component" value="Unassembled WGS sequence"/>
</dbReference>
<evidence type="ECO:0000313" key="3">
    <source>
        <dbReference type="Proteomes" id="UP000800036"/>
    </source>
</evidence>
<name>A0A6A5VP38_9PLEO</name>
<sequence>MEDIMNSRVWYSAIMKKHNELKPPTPSEQFKNDWQEPSSTPKALRTCPKSLAITIPTGCDRIALPTFTKGKNKNKVNFARAAQILKQKNAPYPCDSCKTANPASKACTWTDDCDSTRWFKGWADSSSSSDEAAD</sequence>